<organism evidence="2 3">
    <name type="scientific">Puccinia graminis f. sp. tritici</name>
    <dbReference type="NCBI Taxonomy" id="56615"/>
    <lineage>
        <taxon>Eukaryota</taxon>
        <taxon>Fungi</taxon>
        <taxon>Dikarya</taxon>
        <taxon>Basidiomycota</taxon>
        <taxon>Pucciniomycotina</taxon>
        <taxon>Pucciniomycetes</taxon>
        <taxon>Pucciniales</taxon>
        <taxon>Pucciniaceae</taxon>
        <taxon>Puccinia</taxon>
    </lineage>
</organism>
<sequence length="292" mass="32630">MPAQQLYQVAGFQLNAHRTLRKGVFILIRQGEENAHHTVGCIDHMWEARRRSQLSHWVCYTEYKRGGVDDFYGMRKISKTGITKFVKIDDVVSTINVQHNCHAGGCEVVSTGRVIVEREESEENNKTVTHKNTVHYLVNSLEIPGANLLRHWVDLPRREEDVSDLIPMLQQGLAVWLNKLKATALGLRGVWQAASELITRLHEDDFKATHPVALRTSSCIHNGVFTEHLVGLFGNTVLMTWRRPRCVILGSTCVGAVYSGVCAVLLSVRRASAVTAQGLPSDARPGSIYVQL</sequence>
<keyword evidence="3" id="KW-1185">Reference proteome</keyword>
<proteinExistence type="predicted"/>
<name>A0A5B0QSW1_PUCGR</name>
<dbReference type="Proteomes" id="UP000324748">
    <property type="component" value="Unassembled WGS sequence"/>
</dbReference>
<dbReference type="AlphaFoldDB" id="A0A5B0QSW1"/>
<evidence type="ECO:0000256" key="1">
    <source>
        <dbReference type="SAM" id="Phobius"/>
    </source>
</evidence>
<dbReference type="PANTHER" id="PTHR31912">
    <property type="entry name" value="IP13529P"/>
    <property type="match status" value="1"/>
</dbReference>
<reference evidence="2 3" key="1">
    <citation type="submission" date="2019-05" db="EMBL/GenBank/DDBJ databases">
        <title>Emergence of the Ug99 lineage of the wheat stem rust pathogen through somatic hybridization.</title>
        <authorList>
            <person name="Li F."/>
            <person name="Upadhyaya N.M."/>
            <person name="Sperschneider J."/>
            <person name="Matny O."/>
            <person name="Nguyen-Phuc H."/>
            <person name="Mago R."/>
            <person name="Raley C."/>
            <person name="Miller M.E."/>
            <person name="Silverstein K.A.T."/>
            <person name="Henningsen E."/>
            <person name="Hirsch C.D."/>
            <person name="Visser B."/>
            <person name="Pretorius Z.A."/>
            <person name="Steffenson B.J."/>
            <person name="Schwessinger B."/>
            <person name="Dodds P.N."/>
            <person name="Figueroa M."/>
        </authorList>
    </citation>
    <scope>NUCLEOTIDE SEQUENCE [LARGE SCALE GENOMIC DNA]</scope>
    <source>
        <strain evidence="2">21-0</strain>
    </source>
</reference>
<feature type="transmembrane region" description="Helical" evidence="1">
    <location>
        <begin position="247"/>
        <end position="268"/>
    </location>
</feature>
<keyword evidence="1" id="KW-1133">Transmembrane helix</keyword>
<evidence type="ECO:0000313" key="2">
    <source>
        <dbReference type="EMBL" id="KAA1116338.1"/>
    </source>
</evidence>
<dbReference type="PANTHER" id="PTHR31912:SF34">
    <property type="entry name" value="NOTOCHORD-RELATED PROTEIN"/>
    <property type="match status" value="1"/>
</dbReference>
<keyword evidence="1" id="KW-0472">Membrane</keyword>
<dbReference type="OrthoDB" id="3264327at2759"/>
<comment type="caution">
    <text evidence="2">The sequence shown here is derived from an EMBL/GenBank/DDBJ whole genome shotgun (WGS) entry which is preliminary data.</text>
</comment>
<dbReference type="EMBL" id="VSWC01000003">
    <property type="protein sequence ID" value="KAA1116338.1"/>
    <property type="molecule type" value="Genomic_DNA"/>
</dbReference>
<evidence type="ECO:0000313" key="3">
    <source>
        <dbReference type="Proteomes" id="UP000324748"/>
    </source>
</evidence>
<accession>A0A5B0QSW1</accession>
<protein>
    <submittedName>
        <fullName evidence="2">Uncharacterized protein</fullName>
    </submittedName>
</protein>
<keyword evidence="1" id="KW-0812">Transmembrane</keyword>
<gene>
    <name evidence="2" type="ORF">PGT21_009947</name>
</gene>